<dbReference type="AlphaFoldDB" id="E1Z3D8"/>
<dbReference type="STRING" id="554065.E1Z3D8"/>
<dbReference type="Proteomes" id="UP000008141">
    <property type="component" value="Unassembled WGS sequence"/>
</dbReference>
<name>E1Z3D8_CHLVA</name>
<organism evidence="3">
    <name type="scientific">Chlorella variabilis</name>
    <name type="common">Green alga</name>
    <dbReference type="NCBI Taxonomy" id="554065"/>
    <lineage>
        <taxon>Eukaryota</taxon>
        <taxon>Viridiplantae</taxon>
        <taxon>Chlorophyta</taxon>
        <taxon>core chlorophytes</taxon>
        <taxon>Trebouxiophyceae</taxon>
        <taxon>Chlorellales</taxon>
        <taxon>Chlorellaceae</taxon>
        <taxon>Chlorella clade</taxon>
        <taxon>Chlorella</taxon>
    </lineage>
</organism>
<evidence type="ECO:0000313" key="2">
    <source>
        <dbReference type="EMBL" id="EFN60149.1"/>
    </source>
</evidence>
<keyword evidence="3" id="KW-1185">Reference proteome</keyword>
<dbReference type="PANTHER" id="PTHR47215:SF3">
    <property type="entry name" value="FAD-BINDING FR-TYPE DOMAIN-CONTAINING PROTEIN"/>
    <property type="match status" value="1"/>
</dbReference>
<dbReference type="OMA" id="VIYWDAP"/>
<dbReference type="eggNOG" id="ENOG502S3XP">
    <property type="taxonomic scope" value="Eukaryota"/>
</dbReference>
<dbReference type="GeneID" id="17359202"/>
<dbReference type="OrthoDB" id="1856718at2759"/>
<reference evidence="2 3" key="1">
    <citation type="journal article" date="2010" name="Plant Cell">
        <title>The Chlorella variabilis NC64A genome reveals adaptation to photosymbiosis, coevolution with viruses, and cryptic sex.</title>
        <authorList>
            <person name="Blanc G."/>
            <person name="Duncan G."/>
            <person name="Agarkova I."/>
            <person name="Borodovsky M."/>
            <person name="Gurnon J."/>
            <person name="Kuo A."/>
            <person name="Lindquist E."/>
            <person name="Lucas S."/>
            <person name="Pangilinan J."/>
            <person name="Polle J."/>
            <person name="Salamov A."/>
            <person name="Terry A."/>
            <person name="Yamada T."/>
            <person name="Dunigan D.D."/>
            <person name="Grigoriev I.V."/>
            <person name="Claverie J.M."/>
            <person name="Van Etten J.L."/>
        </authorList>
    </citation>
    <scope>NUCLEOTIDE SEQUENCE [LARGE SCALE GENOMIC DNA]</scope>
    <source>
        <strain evidence="2 3">NC64A</strain>
    </source>
</reference>
<gene>
    <name evidence="2" type="ORF">CHLNCDRAFT_56606</name>
</gene>
<sequence>MAAALRAAPGCSNSAASCSRRSFQTGGRLARPAQQPAAPRRRVQRPAAAAPEVEEDLWQYPDRDQWYLAKFCAQDQPDWNPARFVRSTQLGPGIREIVVECEVSREKVPLRNAYRQIGQRASVRANSGVSAEALPAAPPFPQSLNRDVLLRVRGDITANEIKTVKEEISVLAELPLVVREEDAPELYKLSADDGVEVGPFVGGGLQLRGPVSAVFLFPTVVIFAESAGIATARALIEAGSDPSGLNFTRRADVRMYYRAPNEAALCYKDKYEEWGERYGVKVITSTRNSFSDMFDDDETLMYEPDTTAAIILTGGDEEAEAAAAEVCREAEITVVVKQSEEAEPTTYLTHGKPQE</sequence>
<feature type="region of interest" description="Disordered" evidence="1">
    <location>
        <begin position="1"/>
        <end position="50"/>
    </location>
</feature>
<feature type="compositionally biased region" description="Low complexity" evidence="1">
    <location>
        <begin position="11"/>
        <end position="22"/>
    </location>
</feature>
<dbReference type="EMBL" id="GL433835">
    <property type="protein sequence ID" value="EFN60149.1"/>
    <property type="molecule type" value="Genomic_DNA"/>
</dbReference>
<protein>
    <submittedName>
        <fullName evidence="2">Expressed protein</fullName>
    </submittedName>
</protein>
<dbReference type="PROSITE" id="PS51257">
    <property type="entry name" value="PROKAR_LIPOPROTEIN"/>
    <property type="match status" value="1"/>
</dbReference>
<evidence type="ECO:0000256" key="1">
    <source>
        <dbReference type="SAM" id="MobiDB-lite"/>
    </source>
</evidence>
<accession>E1Z3D8</accession>
<dbReference type="PANTHER" id="PTHR47215">
    <property type="match status" value="1"/>
</dbReference>
<proteinExistence type="predicted"/>
<evidence type="ECO:0000313" key="3">
    <source>
        <dbReference type="Proteomes" id="UP000008141"/>
    </source>
</evidence>
<dbReference type="RefSeq" id="XP_005852251.1">
    <property type="nucleotide sequence ID" value="XM_005852189.1"/>
</dbReference>
<dbReference type="InParanoid" id="E1Z3D8"/>
<dbReference type="KEGG" id="cvr:CHLNCDRAFT_56606"/>